<dbReference type="AlphaFoldDB" id="A0A1Y1WSW4"/>
<gene>
    <name evidence="2" type="ORF">BCR32DRAFT_284293</name>
</gene>
<feature type="compositionally biased region" description="Polar residues" evidence="1">
    <location>
        <begin position="1"/>
        <end position="17"/>
    </location>
</feature>
<feature type="compositionally biased region" description="Polar residues" evidence="1">
    <location>
        <begin position="30"/>
        <end position="42"/>
    </location>
</feature>
<accession>A0A1Y1WSW4</accession>
<protein>
    <submittedName>
        <fullName evidence="2">Uncharacterized protein</fullName>
    </submittedName>
</protein>
<evidence type="ECO:0000313" key="3">
    <source>
        <dbReference type="Proteomes" id="UP000193944"/>
    </source>
</evidence>
<evidence type="ECO:0000313" key="2">
    <source>
        <dbReference type="EMBL" id="ORX76336.1"/>
    </source>
</evidence>
<comment type="caution">
    <text evidence="2">The sequence shown here is derived from an EMBL/GenBank/DDBJ whole genome shotgun (WGS) entry which is preliminary data.</text>
</comment>
<dbReference type="EMBL" id="MCFG01000305">
    <property type="protein sequence ID" value="ORX76336.1"/>
    <property type="molecule type" value="Genomic_DNA"/>
</dbReference>
<proteinExistence type="predicted"/>
<dbReference type="Proteomes" id="UP000193944">
    <property type="component" value="Unassembled WGS sequence"/>
</dbReference>
<evidence type="ECO:0000256" key="1">
    <source>
        <dbReference type="SAM" id="MobiDB-lite"/>
    </source>
</evidence>
<reference evidence="2 3" key="2">
    <citation type="submission" date="2016-08" db="EMBL/GenBank/DDBJ databases">
        <title>Pervasive Adenine N6-methylation of Active Genes in Fungi.</title>
        <authorList>
            <consortium name="DOE Joint Genome Institute"/>
            <person name="Mondo S.J."/>
            <person name="Dannebaum R.O."/>
            <person name="Kuo R.C."/>
            <person name="Labutti K."/>
            <person name="Haridas S."/>
            <person name="Kuo A."/>
            <person name="Salamov A."/>
            <person name="Ahrendt S.R."/>
            <person name="Lipzen A."/>
            <person name="Sullivan W."/>
            <person name="Andreopoulos W.B."/>
            <person name="Clum A."/>
            <person name="Lindquist E."/>
            <person name="Daum C."/>
            <person name="Ramamoorthy G.K."/>
            <person name="Gryganskyi A."/>
            <person name="Culley D."/>
            <person name="Magnuson J.K."/>
            <person name="James T.Y."/>
            <person name="O'Malley M.A."/>
            <person name="Stajich J.E."/>
            <person name="Spatafora J.W."/>
            <person name="Visel A."/>
            <person name="Grigoriev I.V."/>
        </authorList>
    </citation>
    <scope>NUCLEOTIDE SEQUENCE [LARGE SCALE GENOMIC DNA]</scope>
    <source>
        <strain evidence="2 3">S4</strain>
    </source>
</reference>
<keyword evidence="3" id="KW-1185">Reference proteome</keyword>
<sequence length="52" mass="5975">MLAQGWNDQLSNSSGYSNIRPRANPVYRRNGNNQNYDTVSINSDDHINTYNE</sequence>
<organism evidence="2 3">
    <name type="scientific">Anaeromyces robustus</name>
    <dbReference type="NCBI Taxonomy" id="1754192"/>
    <lineage>
        <taxon>Eukaryota</taxon>
        <taxon>Fungi</taxon>
        <taxon>Fungi incertae sedis</taxon>
        <taxon>Chytridiomycota</taxon>
        <taxon>Chytridiomycota incertae sedis</taxon>
        <taxon>Neocallimastigomycetes</taxon>
        <taxon>Neocallimastigales</taxon>
        <taxon>Neocallimastigaceae</taxon>
        <taxon>Anaeromyces</taxon>
    </lineage>
</organism>
<name>A0A1Y1WSW4_9FUNG</name>
<feature type="region of interest" description="Disordered" evidence="1">
    <location>
        <begin position="1"/>
        <end position="52"/>
    </location>
</feature>
<reference evidence="2 3" key="1">
    <citation type="submission" date="2016-08" db="EMBL/GenBank/DDBJ databases">
        <title>A Parts List for Fungal Cellulosomes Revealed by Comparative Genomics.</title>
        <authorList>
            <consortium name="DOE Joint Genome Institute"/>
            <person name="Haitjema C.H."/>
            <person name="Gilmore S.P."/>
            <person name="Henske J.K."/>
            <person name="Solomon K.V."/>
            <person name="De Groot R."/>
            <person name="Kuo A."/>
            <person name="Mondo S.J."/>
            <person name="Salamov A.A."/>
            <person name="Labutti K."/>
            <person name="Zhao Z."/>
            <person name="Chiniquy J."/>
            <person name="Barry K."/>
            <person name="Brewer H.M."/>
            <person name="Purvine S.O."/>
            <person name="Wright A.T."/>
            <person name="Boxma B."/>
            <person name="Van Alen T."/>
            <person name="Hackstein J.H."/>
            <person name="Baker S.E."/>
            <person name="Grigoriev I.V."/>
            <person name="O'Malley M.A."/>
        </authorList>
    </citation>
    <scope>NUCLEOTIDE SEQUENCE [LARGE SCALE GENOMIC DNA]</scope>
    <source>
        <strain evidence="2 3">S4</strain>
    </source>
</reference>
<feature type="compositionally biased region" description="Basic and acidic residues" evidence="1">
    <location>
        <begin position="43"/>
        <end position="52"/>
    </location>
</feature>